<dbReference type="Pfam" id="PF00535">
    <property type="entry name" value="Glycos_transf_2"/>
    <property type="match status" value="1"/>
</dbReference>
<keyword evidence="4 6" id="KW-0808">Transferase</keyword>
<protein>
    <submittedName>
        <fullName evidence="6">Glycosyltransferase</fullName>
    </submittedName>
</protein>
<organism evidence="6 7">
    <name type="scientific">Weissella coleopterorum</name>
    <dbReference type="NCBI Taxonomy" id="2714949"/>
    <lineage>
        <taxon>Bacteria</taxon>
        <taxon>Bacillati</taxon>
        <taxon>Bacillota</taxon>
        <taxon>Bacilli</taxon>
        <taxon>Lactobacillales</taxon>
        <taxon>Lactobacillaceae</taxon>
        <taxon>Weissella</taxon>
    </lineage>
</organism>
<dbReference type="SUPFAM" id="SSF53448">
    <property type="entry name" value="Nucleotide-diphospho-sugar transferases"/>
    <property type="match status" value="1"/>
</dbReference>
<dbReference type="PANTHER" id="PTHR43179:SF12">
    <property type="entry name" value="GALACTOFURANOSYLTRANSFERASE GLFT2"/>
    <property type="match status" value="1"/>
</dbReference>
<dbReference type="CDD" id="cd04185">
    <property type="entry name" value="GT_2_like_b"/>
    <property type="match status" value="1"/>
</dbReference>
<dbReference type="KEGG" id="wco:G7084_03280"/>
<dbReference type="AlphaFoldDB" id="A0A6G8AZD3"/>
<dbReference type="RefSeq" id="WP_166010023.1">
    <property type="nucleotide sequence ID" value="NZ_CP049888.1"/>
</dbReference>
<evidence type="ECO:0000313" key="6">
    <source>
        <dbReference type="EMBL" id="QIL50424.1"/>
    </source>
</evidence>
<reference evidence="6 7" key="1">
    <citation type="submission" date="2020-03" db="EMBL/GenBank/DDBJ databases">
        <title>Weissella sp. nov., isolated from Cybister lewisianus.</title>
        <authorList>
            <person name="Hyun D.-W."/>
            <person name="Bae J.-W."/>
        </authorList>
    </citation>
    <scope>NUCLEOTIDE SEQUENCE [LARGE SCALE GENOMIC DNA]</scope>
    <source>
        <strain evidence="6 7">HDW19</strain>
    </source>
</reference>
<dbReference type="Proteomes" id="UP000500741">
    <property type="component" value="Chromosome"/>
</dbReference>
<comment type="pathway">
    <text evidence="1">Cell wall biogenesis; cell wall polysaccharide biosynthesis.</text>
</comment>
<evidence type="ECO:0000256" key="3">
    <source>
        <dbReference type="ARBA" id="ARBA00022676"/>
    </source>
</evidence>
<dbReference type="Gene3D" id="3.90.550.10">
    <property type="entry name" value="Spore Coat Polysaccharide Biosynthesis Protein SpsA, Chain A"/>
    <property type="match status" value="1"/>
</dbReference>
<dbReference type="PANTHER" id="PTHR43179">
    <property type="entry name" value="RHAMNOSYLTRANSFERASE WBBL"/>
    <property type="match status" value="1"/>
</dbReference>
<evidence type="ECO:0000259" key="5">
    <source>
        <dbReference type="Pfam" id="PF00535"/>
    </source>
</evidence>
<evidence type="ECO:0000313" key="7">
    <source>
        <dbReference type="Proteomes" id="UP000500741"/>
    </source>
</evidence>
<dbReference type="InterPro" id="IPR001173">
    <property type="entry name" value="Glyco_trans_2-like"/>
</dbReference>
<evidence type="ECO:0000256" key="1">
    <source>
        <dbReference type="ARBA" id="ARBA00004776"/>
    </source>
</evidence>
<dbReference type="EMBL" id="CP049888">
    <property type="protein sequence ID" value="QIL50424.1"/>
    <property type="molecule type" value="Genomic_DNA"/>
</dbReference>
<feature type="domain" description="Glycosyltransferase 2-like" evidence="5">
    <location>
        <begin position="4"/>
        <end position="167"/>
    </location>
</feature>
<dbReference type="InterPro" id="IPR029044">
    <property type="entry name" value="Nucleotide-diphossugar_trans"/>
</dbReference>
<gene>
    <name evidence="6" type="ORF">G7084_03280</name>
</gene>
<dbReference type="GO" id="GO:0016757">
    <property type="term" value="F:glycosyltransferase activity"/>
    <property type="evidence" value="ECO:0007669"/>
    <property type="project" value="UniProtKB-KW"/>
</dbReference>
<proteinExistence type="inferred from homology"/>
<evidence type="ECO:0000256" key="2">
    <source>
        <dbReference type="ARBA" id="ARBA00006739"/>
    </source>
</evidence>
<comment type="similarity">
    <text evidence="2">Belongs to the glycosyltransferase 2 family.</text>
</comment>
<keyword evidence="3" id="KW-0328">Glycosyltransferase</keyword>
<name>A0A6G8AZD3_9LACO</name>
<accession>A0A6G8AZD3</accession>
<sequence length="297" mass="33770">MTTSAVVVTFNRLPMLKEVITALQNSTTKVDHIIVVDNNSKADTVAYLTNLGSQIEYVRLGENLGGAGGFNRGVRYFMEKTNDDFVWLMDDDTVPLPDTLTNLLTFAQKQGQFGFLASDVRWTDGHRAKMNNPAPVNRLHKIPEGSTTPEPLMNATFVSLLMQREIIAQIGLPITEFFIWGDDIEYTERAGRLAEGYFVPQAKVIHKMKNNVGSDVLTDSSDRLPRYFYSYRNKMYYGAKRPFIGHFKSNIRIIIDLLKALFKPGVNHRKERLQVIWSGVRAGHKFHPKIEFAEPKE</sequence>
<keyword evidence="7" id="KW-1185">Reference proteome</keyword>
<evidence type="ECO:0000256" key="4">
    <source>
        <dbReference type="ARBA" id="ARBA00022679"/>
    </source>
</evidence>